<dbReference type="GO" id="GO:0008962">
    <property type="term" value="F:phosphatidylglycerophosphatase activity"/>
    <property type="evidence" value="ECO:0007669"/>
    <property type="project" value="UniProtKB-EC"/>
</dbReference>
<dbReference type="GO" id="GO:0005886">
    <property type="term" value="C:plasma membrane"/>
    <property type="evidence" value="ECO:0007669"/>
    <property type="project" value="UniProtKB-SubCell"/>
</dbReference>
<name>A0A6J4I1V4_9PROT</name>
<dbReference type="InterPro" id="IPR036681">
    <property type="entry name" value="PgpA-like_sf"/>
</dbReference>
<reference evidence="4" key="1">
    <citation type="submission" date="2020-02" db="EMBL/GenBank/DDBJ databases">
        <authorList>
            <person name="Meier V. D."/>
        </authorList>
    </citation>
    <scope>NUCLEOTIDE SEQUENCE</scope>
    <source>
        <strain evidence="4">AVDCRST_MAG04</strain>
    </source>
</reference>
<evidence type="ECO:0000313" key="4">
    <source>
        <dbReference type="EMBL" id="CAA9239215.1"/>
    </source>
</evidence>
<keyword evidence="1" id="KW-1003">Cell membrane</keyword>
<feature type="transmembrane region" description="Helical" evidence="2">
    <location>
        <begin position="29"/>
        <end position="49"/>
    </location>
</feature>
<feature type="transmembrane region" description="Helical" evidence="2">
    <location>
        <begin position="115"/>
        <end position="140"/>
    </location>
</feature>
<dbReference type="PIRSF" id="PIRSF006162">
    <property type="entry name" value="PgpA"/>
    <property type="match status" value="1"/>
</dbReference>
<dbReference type="UniPathway" id="UPA00084">
    <property type="reaction ID" value="UER00504"/>
</dbReference>
<dbReference type="GO" id="GO:0009395">
    <property type="term" value="P:phospholipid catabolic process"/>
    <property type="evidence" value="ECO:0007669"/>
    <property type="project" value="UniProtKB-KW"/>
</dbReference>
<keyword evidence="1" id="KW-0443">Lipid metabolism</keyword>
<proteinExistence type="predicted"/>
<keyword evidence="1 2" id="KW-0812">Transmembrane</keyword>
<comment type="subcellular location">
    <subcellularLocation>
        <location evidence="1">Cell inner membrane</location>
        <topology evidence="1">Multi-pass membrane protein</topology>
    </subcellularLocation>
</comment>
<dbReference type="SUPFAM" id="SSF101307">
    <property type="entry name" value="YutG-like"/>
    <property type="match status" value="1"/>
</dbReference>
<organism evidence="4">
    <name type="scientific">uncultured Acetobacteraceae bacterium</name>
    <dbReference type="NCBI Taxonomy" id="169975"/>
    <lineage>
        <taxon>Bacteria</taxon>
        <taxon>Pseudomonadati</taxon>
        <taxon>Pseudomonadota</taxon>
        <taxon>Alphaproteobacteria</taxon>
        <taxon>Acetobacterales</taxon>
        <taxon>Acetobacteraceae</taxon>
        <taxon>environmental samples</taxon>
    </lineage>
</organism>
<comment type="pathway">
    <text evidence="1">Phospholipid metabolism; phosphatidylglycerol biosynthesis; phosphatidylglycerol from CDP-diacylglycerol: step 2/2.</text>
</comment>
<keyword evidence="1 2" id="KW-0472">Membrane</keyword>
<keyword evidence="1" id="KW-0595">Phospholipid degradation</keyword>
<dbReference type="AlphaFoldDB" id="A0A6J4I1V4"/>
<dbReference type="EMBL" id="CADCTL010000107">
    <property type="protein sequence ID" value="CAA9239215.1"/>
    <property type="molecule type" value="Genomic_DNA"/>
</dbReference>
<comment type="catalytic activity">
    <reaction evidence="1">
        <text>a 1,2-diacyl-sn-glycero-3-phospho-(1'-sn-glycero-3'-phosphate) + H2O = a 1,2-diacyl-sn-glycero-3-phospho-(1'-sn-glycerol) + phosphate</text>
        <dbReference type="Rhea" id="RHEA:33751"/>
        <dbReference type="ChEBI" id="CHEBI:15377"/>
        <dbReference type="ChEBI" id="CHEBI:43474"/>
        <dbReference type="ChEBI" id="CHEBI:60110"/>
        <dbReference type="ChEBI" id="CHEBI:64716"/>
        <dbReference type="EC" id="3.1.3.27"/>
    </reaction>
</comment>
<comment type="function">
    <text evidence="1">Lipid phosphatase which dephosphorylates phosphatidylglycerophosphate (PGP) to phosphatidylglycerol (PG).</text>
</comment>
<accession>A0A6J4I1V4</accession>
<dbReference type="EC" id="3.1.3.27" evidence="1"/>
<evidence type="ECO:0000259" key="3">
    <source>
        <dbReference type="Pfam" id="PF04608"/>
    </source>
</evidence>
<keyword evidence="1" id="KW-0442">Lipid degradation</keyword>
<dbReference type="Pfam" id="PF04608">
    <property type="entry name" value="PgpA"/>
    <property type="match status" value="1"/>
</dbReference>
<protein>
    <recommendedName>
        <fullName evidence="1">Phosphatidylglycerophosphatase A</fullName>
        <ecNumber evidence="1">3.1.3.27</ecNumber>
    </recommendedName>
    <alternativeName>
        <fullName evidence="1">Phosphatidylglycerolphosphate phosphatase A</fullName>
    </alternativeName>
</protein>
<keyword evidence="1" id="KW-0997">Cell inner membrane</keyword>
<dbReference type="CDD" id="cd06971">
    <property type="entry name" value="PgpA"/>
    <property type="match status" value="1"/>
</dbReference>
<dbReference type="GO" id="GO:0006655">
    <property type="term" value="P:phosphatidylglycerol biosynthetic process"/>
    <property type="evidence" value="ECO:0007669"/>
    <property type="project" value="UniProtKB-UniPathway"/>
</dbReference>
<feature type="domain" description="YutG/PgpA" evidence="3">
    <location>
        <begin position="2"/>
        <end position="136"/>
    </location>
</feature>
<evidence type="ECO:0000256" key="2">
    <source>
        <dbReference type="SAM" id="Phobius"/>
    </source>
</evidence>
<comment type="cofactor">
    <cofactor evidence="1">
        <name>Mg(2+)</name>
        <dbReference type="ChEBI" id="CHEBI:18420"/>
    </cofactor>
</comment>
<keyword evidence="1" id="KW-0460">Magnesium</keyword>
<feature type="transmembrane region" description="Helical" evidence="2">
    <location>
        <begin position="70"/>
        <end position="95"/>
    </location>
</feature>
<keyword evidence="1" id="KW-0479">Metal-binding</keyword>
<keyword evidence="1" id="KW-1208">Phospholipid metabolism</keyword>
<gene>
    <name evidence="4" type="ORF">AVDCRST_MAG04-1514</name>
</gene>
<dbReference type="InterPro" id="IPR026037">
    <property type="entry name" value="PgpA"/>
</dbReference>
<dbReference type="PANTHER" id="PTHR36305:SF1">
    <property type="entry name" value="PHOSPHATIDYLGLYCEROPHOSPHATASE A"/>
    <property type="match status" value="1"/>
</dbReference>
<sequence>MVATLGGIGLIRPAPGTWAAAFMLPLAWAGPLACLVIAAVLVAAGFWAVRSLSREGAERDPGWVVVDEGAGQLLVLSAIPAGAPWLWVVLAFALFRFFDILKWGPVGWADRRKGTFWVMLDDLVAGAMGVAVVLALRALLPEAG</sequence>
<dbReference type="PANTHER" id="PTHR36305">
    <property type="entry name" value="PHOSPHATIDYLGLYCEROPHOSPHATASE A"/>
    <property type="match status" value="1"/>
</dbReference>
<dbReference type="InterPro" id="IPR007686">
    <property type="entry name" value="YutG/PgpA"/>
</dbReference>
<keyword evidence="1 4" id="KW-0378">Hydrolase</keyword>
<dbReference type="GO" id="GO:0046872">
    <property type="term" value="F:metal ion binding"/>
    <property type="evidence" value="ECO:0007669"/>
    <property type="project" value="UniProtKB-KW"/>
</dbReference>
<evidence type="ECO:0000256" key="1">
    <source>
        <dbReference type="PIRNR" id="PIRNR006162"/>
    </source>
</evidence>
<keyword evidence="2" id="KW-1133">Transmembrane helix</keyword>